<reference evidence="5 6" key="1">
    <citation type="submission" date="2018-10" db="EMBL/GenBank/DDBJ databases">
        <title>Genome-centric metagenomics revealed C2 chemical producing, CO utilizing Clostridium with novel acetogenic gene cluster.</title>
        <authorList>
            <person name="Kang H."/>
            <person name="Park B."/>
            <person name="Choi I.G."/>
            <person name="Chang I.S."/>
        </authorList>
    </citation>
    <scope>NUCLEOTIDE SEQUENCE [LARGE SCALE GENOMIC DNA]</scope>
    <source>
        <strain evidence="5 6">H21-9</strain>
    </source>
</reference>
<dbReference type="GO" id="GO:0003677">
    <property type="term" value="F:DNA binding"/>
    <property type="evidence" value="ECO:0007669"/>
    <property type="project" value="UniProtKB-KW"/>
</dbReference>
<sequence length="176" mass="20320">MEIKINRKSKIALYIQIENQIKNIIYSKILSKNYTLPSERQLANTLKVNRSTIIKAYEELKEKGLIDSNARRGTYISFCDNHEENYHKKCLFWDEIYSNREVIHQIIYNELCKGIIKDSSKEKYKKIINKLCLNGAEGIVLGCTEIPLLIKQEDVNIPIFDTTAIHAVSAVELALD</sequence>
<dbReference type="InterPro" id="IPR000524">
    <property type="entry name" value="Tscrpt_reg_HTH_GntR"/>
</dbReference>
<dbReference type="InterPro" id="IPR036388">
    <property type="entry name" value="WH-like_DNA-bd_sf"/>
</dbReference>
<accession>A0A3M0SNC5</accession>
<dbReference type="SUPFAM" id="SSF46785">
    <property type="entry name" value="Winged helix' DNA-binding domain"/>
    <property type="match status" value="1"/>
</dbReference>
<gene>
    <name evidence="5" type="ORF">D9O40_10985</name>
</gene>
<dbReference type="Pfam" id="PF00392">
    <property type="entry name" value="GntR"/>
    <property type="match status" value="1"/>
</dbReference>
<proteinExistence type="predicted"/>
<dbReference type="Gene3D" id="1.10.10.10">
    <property type="entry name" value="Winged helix-like DNA-binding domain superfamily/Winged helix DNA-binding domain"/>
    <property type="match status" value="1"/>
</dbReference>
<dbReference type="InterPro" id="IPR033134">
    <property type="entry name" value="Asp/Glu_racemase_AS_2"/>
</dbReference>
<dbReference type="InterPro" id="IPR036390">
    <property type="entry name" value="WH_DNA-bd_sf"/>
</dbReference>
<dbReference type="PANTHER" id="PTHR38445:SF9">
    <property type="entry name" value="HTH-TYPE TRANSCRIPTIONAL REPRESSOR YTRA"/>
    <property type="match status" value="1"/>
</dbReference>
<dbReference type="InterPro" id="IPR015942">
    <property type="entry name" value="Asp/Glu/hydantoin_racemase"/>
</dbReference>
<dbReference type="EMBL" id="RFAQ01000033">
    <property type="protein sequence ID" value="RMD00013.1"/>
    <property type="molecule type" value="Genomic_DNA"/>
</dbReference>
<dbReference type="CDD" id="cd07377">
    <property type="entry name" value="WHTH_GntR"/>
    <property type="match status" value="1"/>
</dbReference>
<dbReference type="PROSITE" id="PS50949">
    <property type="entry name" value="HTH_GNTR"/>
    <property type="match status" value="1"/>
</dbReference>
<dbReference type="SUPFAM" id="SSF53681">
    <property type="entry name" value="Aspartate/glutamate racemase"/>
    <property type="match status" value="1"/>
</dbReference>
<dbReference type="PROSITE" id="PS00924">
    <property type="entry name" value="ASP_GLU_RACEMASE_2"/>
    <property type="match status" value="1"/>
</dbReference>
<protein>
    <submittedName>
        <fullName evidence="5">GntR family transcriptional regulator</fullName>
    </submittedName>
</protein>
<dbReference type="InterPro" id="IPR001920">
    <property type="entry name" value="Asp/Glu_race"/>
</dbReference>
<keyword evidence="1" id="KW-0805">Transcription regulation</keyword>
<dbReference type="GO" id="GO:0047661">
    <property type="term" value="F:amino-acid racemase activity"/>
    <property type="evidence" value="ECO:0007669"/>
    <property type="project" value="InterPro"/>
</dbReference>
<dbReference type="Proteomes" id="UP000277999">
    <property type="component" value="Unassembled WGS sequence"/>
</dbReference>
<dbReference type="PANTHER" id="PTHR38445">
    <property type="entry name" value="HTH-TYPE TRANSCRIPTIONAL REPRESSOR YTRA"/>
    <property type="match status" value="1"/>
</dbReference>
<evidence type="ECO:0000259" key="4">
    <source>
        <dbReference type="PROSITE" id="PS50949"/>
    </source>
</evidence>
<dbReference type="RefSeq" id="WP_122059378.1">
    <property type="nucleotide sequence ID" value="NZ_RFAQ01000033.1"/>
</dbReference>
<dbReference type="AlphaFoldDB" id="A0A3M0SNC5"/>
<dbReference type="Pfam" id="PF01177">
    <property type="entry name" value="Asp_Glu_race"/>
    <property type="match status" value="1"/>
</dbReference>
<evidence type="ECO:0000313" key="6">
    <source>
        <dbReference type="Proteomes" id="UP000277999"/>
    </source>
</evidence>
<dbReference type="PRINTS" id="PR00035">
    <property type="entry name" value="HTHGNTR"/>
</dbReference>
<organism evidence="5 6">
    <name type="scientific">Clostridium autoethanogenum</name>
    <dbReference type="NCBI Taxonomy" id="84023"/>
    <lineage>
        <taxon>Bacteria</taxon>
        <taxon>Bacillati</taxon>
        <taxon>Bacillota</taxon>
        <taxon>Clostridia</taxon>
        <taxon>Eubacteriales</taxon>
        <taxon>Clostridiaceae</taxon>
        <taxon>Clostridium</taxon>
    </lineage>
</organism>
<dbReference type="Gene3D" id="3.40.50.1860">
    <property type="match status" value="1"/>
</dbReference>
<evidence type="ECO:0000256" key="2">
    <source>
        <dbReference type="ARBA" id="ARBA00023125"/>
    </source>
</evidence>
<evidence type="ECO:0000313" key="5">
    <source>
        <dbReference type="EMBL" id="RMD00013.1"/>
    </source>
</evidence>
<evidence type="ECO:0000256" key="1">
    <source>
        <dbReference type="ARBA" id="ARBA00023015"/>
    </source>
</evidence>
<comment type="caution">
    <text evidence="5">The sequence shown here is derived from an EMBL/GenBank/DDBJ whole genome shotgun (WGS) entry which is preliminary data.</text>
</comment>
<dbReference type="GO" id="GO:0003700">
    <property type="term" value="F:DNA-binding transcription factor activity"/>
    <property type="evidence" value="ECO:0007669"/>
    <property type="project" value="InterPro"/>
</dbReference>
<dbReference type="SMART" id="SM00345">
    <property type="entry name" value="HTH_GNTR"/>
    <property type="match status" value="1"/>
</dbReference>
<keyword evidence="2" id="KW-0238">DNA-binding</keyword>
<name>A0A3M0SNC5_9CLOT</name>
<evidence type="ECO:0000256" key="3">
    <source>
        <dbReference type="ARBA" id="ARBA00023163"/>
    </source>
</evidence>
<feature type="domain" description="HTH gntR-type" evidence="4">
    <location>
        <begin position="11"/>
        <end position="79"/>
    </location>
</feature>
<keyword evidence="3" id="KW-0804">Transcription</keyword>